<proteinExistence type="predicted"/>
<organism evidence="1 2">
    <name type="scientific">Batillaria attramentaria</name>
    <dbReference type="NCBI Taxonomy" id="370345"/>
    <lineage>
        <taxon>Eukaryota</taxon>
        <taxon>Metazoa</taxon>
        <taxon>Spiralia</taxon>
        <taxon>Lophotrochozoa</taxon>
        <taxon>Mollusca</taxon>
        <taxon>Gastropoda</taxon>
        <taxon>Caenogastropoda</taxon>
        <taxon>Sorbeoconcha</taxon>
        <taxon>Cerithioidea</taxon>
        <taxon>Batillariidae</taxon>
        <taxon>Batillaria</taxon>
    </lineage>
</organism>
<accession>A0ABD0JL72</accession>
<evidence type="ECO:0000313" key="2">
    <source>
        <dbReference type="Proteomes" id="UP001519460"/>
    </source>
</evidence>
<dbReference type="Proteomes" id="UP001519460">
    <property type="component" value="Unassembled WGS sequence"/>
</dbReference>
<keyword evidence="2" id="KW-1185">Reference proteome</keyword>
<gene>
    <name evidence="1" type="ORF">BaRGS_00033521</name>
</gene>
<name>A0ABD0JL72_9CAEN</name>
<evidence type="ECO:0000313" key="1">
    <source>
        <dbReference type="EMBL" id="KAK7475217.1"/>
    </source>
</evidence>
<comment type="caution">
    <text evidence="1">The sequence shown here is derived from an EMBL/GenBank/DDBJ whole genome shotgun (WGS) entry which is preliminary data.</text>
</comment>
<reference evidence="1 2" key="1">
    <citation type="journal article" date="2023" name="Sci. Data">
        <title>Genome assembly of the Korean intertidal mud-creeper Batillaria attramentaria.</title>
        <authorList>
            <person name="Patra A.K."/>
            <person name="Ho P.T."/>
            <person name="Jun S."/>
            <person name="Lee S.J."/>
            <person name="Kim Y."/>
            <person name="Won Y.J."/>
        </authorList>
    </citation>
    <scope>NUCLEOTIDE SEQUENCE [LARGE SCALE GENOMIC DNA]</scope>
    <source>
        <strain evidence="1">Wonlab-2016</strain>
    </source>
</reference>
<dbReference type="AlphaFoldDB" id="A0ABD0JL72"/>
<dbReference type="EMBL" id="JACVVK020000412">
    <property type="protein sequence ID" value="KAK7475217.1"/>
    <property type="molecule type" value="Genomic_DNA"/>
</dbReference>
<protein>
    <submittedName>
        <fullName evidence="1">Uncharacterized protein</fullName>
    </submittedName>
</protein>
<sequence length="76" mass="8821">MFHFNTATSLPLHEGAIVQLQVYLSRMERSYSYKFTSPGWSDRIATSLPLHEGAIVQLQVYLSRMERSYSYKFTSP</sequence>